<feature type="binding site" evidence="7">
    <location>
        <begin position="348"/>
        <end position="350"/>
    </location>
    <ligand>
        <name>GTP</name>
        <dbReference type="ChEBI" id="CHEBI:37565"/>
    </ligand>
</feature>
<dbReference type="Gene3D" id="3.40.50.300">
    <property type="entry name" value="P-loop containing nucleotide triphosphate hydrolases"/>
    <property type="match status" value="1"/>
</dbReference>
<feature type="binding site" evidence="7">
    <location>
        <begin position="232"/>
        <end position="236"/>
    </location>
    <ligand>
        <name>GTP</name>
        <dbReference type="ChEBI" id="CHEBI:37565"/>
    </ligand>
</feature>
<keyword evidence="5 6" id="KW-0342">GTP-binding</keyword>
<feature type="binding site" evidence="7">
    <location>
        <begin position="320"/>
        <end position="323"/>
    </location>
    <ligand>
        <name>GTP</name>
        <dbReference type="ChEBI" id="CHEBI:37565"/>
    </ligand>
</feature>
<dbReference type="GO" id="GO:0046872">
    <property type="term" value="F:metal ion binding"/>
    <property type="evidence" value="ECO:0007669"/>
    <property type="project" value="UniProtKB-KW"/>
</dbReference>
<feature type="binding site" evidence="8">
    <location>
        <position position="214"/>
    </location>
    <ligand>
        <name>Mg(2+)</name>
        <dbReference type="ChEBI" id="CHEBI:18420"/>
    </ligand>
</feature>
<evidence type="ECO:0000259" key="10">
    <source>
        <dbReference type="PROSITE" id="PS51705"/>
    </source>
</evidence>
<comment type="cofactor">
    <cofactor evidence="8">
        <name>Mg(2+)</name>
        <dbReference type="ChEBI" id="CHEBI:18420"/>
    </cofactor>
</comment>
<dbReference type="PIRSF" id="PIRSF006809">
    <property type="entry name" value="GTP-binding_hflX_prd"/>
    <property type="match status" value="1"/>
</dbReference>
<organism evidence="11 12">
    <name type="scientific">Thiomicrorhabdus xiamenensis</name>
    <dbReference type="NCBI Taxonomy" id="2739063"/>
    <lineage>
        <taxon>Bacteria</taxon>
        <taxon>Pseudomonadati</taxon>
        <taxon>Pseudomonadota</taxon>
        <taxon>Gammaproteobacteria</taxon>
        <taxon>Thiotrichales</taxon>
        <taxon>Piscirickettsiaceae</taxon>
        <taxon>Thiomicrorhabdus</taxon>
    </lineage>
</organism>
<evidence type="ECO:0000256" key="1">
    <source>
        <dbReference type="ARBA" id="ARBA00022490"/>
    </source>
</evidence>
<dbReference type="InterPro" id="IPR025121">
    <property type="entry name" value="GTPase_HflX_N"/>
</dbReference>
<dbReference type="InterPro" id="IPR027417">
    <property type="entry name" value="P-loop_NTPase"/>
</dbReference>
<evidence type="ECO:0000256" key="3">
    <source>
        <dbReference type="ARBA" id="ARBA00022741"/>
    </source>
</evidence>
<evidence type="ECO:0000256" key="5">
    <source>
        <dbReference type="ARBA" id="ARBA00023134"/>
    </source>
</evidence>
<dbReference type="GO" id="GO:0005737">
    <property type="term" value="C:cytoplasm"/>
    <property type="evidence" value="ECO:0007669"/>
    <property type="project" value="UniProtKB-SubCell"/>
</dbReference>
<dbReference type="PANTHER" id="PTHR10229">
    <property type="entry name" value="GTP-BINDING PROTEIN HFLX"/>
    <property type="match status" value="1"/>
</dbReference>
<dbReference type="Pfam" id="PF01926">
    <property type="entry name" value="MMR_HSR1"/>
    <property type="match status" value="1"/>
</dbReference>
<dbReference type="Gene3D" id="3.40.50.11060">
    <property type="entry name" value="GTPase HflX, N-terminal domain"/>
    <property type="match status" value="1"/>
</dbReference>
<dbReference type="InterPro" id="IPR016496">
    <property type="entry name" value="GTPase_HflX"/>
</dbReference>
<keyword evidence="12" id="KW-1185">Reference proteome</keyword>
<dbReference type="KEGG" id="txa:HQN79_05530"/>
<dbReference type="InterPro" id="IPR032305">
    <property type="entry name" value="GTP-bd_M"/>
</dbReference>
<keyword evidence="3 6" id="KW-0547">Nucleotide-binding</keyword>
<evidence type="ECO:0000256" key="9">
    <source>
        <dbReference type="SAM" id="Coils"/>
    </source>
</evidence>
<dbReference type="FunFam" id="3.40.50.300:FF:000173">
    <property type="entry name" value="GTPase HflX"/>
    <property type="match status" value="1"/>
</dbReference>
<feature type="coiled-coil region" evidence="9">
    <location>
        <begin position="160"/>
        <end position="194"/>
    </location>
</feature>
<feature type="binding site" evidence="8">
    <location>
        <position position="234"/>
    </location>
    <ligand>
        <name>Mg(2+)</name>
        <dbReference type="ChEBI" id="CHEBI:18420"/>
    </ligand>
</feature>
<dbReference type="Gene3D" id="6.10.250.2860">
    <property type="match status" value="1"/>
</dbReference>
<feature type="binding site" evidence="7">
    <location>
        <begin position="254"/>
        <end position="257"/>
    </location>
    <ligand>
        <name>GTP</name>
        <dbReference type="ChEBI" id="CHEBI:37565"/>
    </ligand>
</feature>
<dbReference type="AlphaFoldDB" id="A0A7D4TE16"/>
<dbReference type="HAMAP" id="MF_00900">
    <property type="entry name" value="GTPase_HflX"/>
    <property type="match status" value="1"/>
</dbReference>
<proteinExistence type="inferred from homology"/>
<evidence type="ECO:0000313" key="12">
    <source>
        <dbReference type="Proteomes" id="UP000504724"/>
    </source>
</evidence>
<accession>A0A7D4TE16</accession>
<dbReference type="PANTHER" id="PTHR10229:SF0">
    <property type="entry name" value="GTP-BINDING PROTEIN 6-RELATED"/>
    <property type="match status" value="1"/>
</dbReference>
<dbReference type="NCBIfam" id="TIGR03156">
    <property type="entry name" value="GTP_HflX"/>
    <property type="match status" value="1"/>
</dbReference>
<keyword evidence="4 8" id="KW-0460">Magnesium</keyword>
<dbReference type="GO" id="GO:0043022">
    <property type="term" value="F:ribosome binding"/>
    <property type="evidence" value="ECO:0007669"/>
    <property type="project" value="TreeGrafter"/>
</dbReference>
<dbReference type="Pfam" id="PF13167">
    <property type="entry name" value="GTP-bdg_N"/>
    <property type="match status" value="1"/>
</dbReference>
<dbReference type="NCBIfam" id="NF008280">
    <property type="entry name" value="PRK11058.1"/>
    <property type="match status" value="1"/>
</dbReference>
<sequence length="446" mass="50564">MELFDRLERRELERAVLVHVDFHNEADREEVDELYELVESAGAEICTLVTTKRSHPDPKYFIGKGKAEEIKDAVELFDADVVIVNHALTPAQERNLSDYLECQVLDRIGLILDIFAQRARSHEGKLQVELAQLKRMATRLVRGWSHLDRQGGIGARGPGETQLETDRRLVQGRIKQLEAKIEKVRKQRDLGRRSRKRSELPTVTIVGYTNAGKSTLFNYLTSAGVYAEDRLFATLDSTLRKVRLPGAGEVIFADTVGFIRHIPHDLVTAFRSTLEETREASLLIHLIDAADPHREEKIADVVEVIAEVGAQDVPQLMIFNKIDALEPSMEPKVDYDEDGYTPKRVWISAKEGQGIELMMDAVASFFKGRFYTVELVLDVTAGKQRAQLYQLGTILEEGFDEQGNSLFKMSLTEQEWNTIKEWPQFIKAEVLEEQESSEGNLELTAL</sequence>
<evidence type="ECO:0000256" key="8">
    <source>
        <dbReference type="PIRSR" id="PIRSR006809-2"/>
    </source>
</evidence>
<dbReference type="GO" id="GO:0003924">
    <property type="term" value="F:GTPase activity"/>
    <property type="evidence" value="ECO:0007669"/>
    <property type="project" value="UniProtKB-UniRule"/>
</dbReference>
<keyword evidence="1 6" id="KW-0963">Cytoplasm</keyword>
<comment type="subunit">
    <text evidence="6">Monomer. Associates with the 50S ribosomal subunit.</text>
</comment>
<dbReference type="InterPro" id="IPR030394">
    <property type="entry name" value="G_HFLX_dom"/>
</dbReference>
<dbReference type="PROSITE" id="PS51705">
    <property type="entry name" value="G_HFLX"/>
    <property type="match status" value="1"/>
</dbReference>
<feature type="domain" description="Hflx-type G" evidence="10">
    <location>
        <begin position="201"/>
        <end position="370"/>
    </location>
</feature>
<comment type="subcellular location">
    <subcellularLocation>
        <location evidence="6">Cytoplasm</location>
    </subcellularLocation>
    <text evidence="6">May associate with membranes.</text>
</comment>
<keyword evidence="2 8" id="KW-0479">Metal-binding</keyword>
<dbReference type="PRINTS" id="PR00326">
    <property type="entry name" value="GTP1OBG"/>
</dbReference>
<evidence type="ECO:0000256" key="4">
    <source>
        <dbReference type="ARBA" id="ARBA00022842"/>
    </source>
</evidence>
<dbReference type="Proteomes" id="UP000504724">
    <property type="component" value="Chromosome"/>
</dbReference>
<evidence type="ECO:0000256" key="7">
    <source>
        <dbReference type="PIRSR" id="PIRSR006809-1"/>
    </source>
</evidence>
<dbReference type="SUPFAM" id="SSF52540">
    <property type="entry name" value="P-loop containing nucleoside triphosphate hydrolases"/>
    <property type="match status" value="1"/>
</dbReference>
<name>A0A7D4TE16_9GAMM</name>
<dbReference type="Pfam" id="PF16360">
    <property type="entry name" value="GTP-bdg_M"/>
    <property type="match status" value="1"/>
</dbReference>
<dbReference type="GO" id="GO:0005525">
    <property type="term" value="F:GTP binding"/>
    <property type="evidence" value="ECO:0007669"/>
    <property type="project" value="UniProtKB-UniRule"/>
</dbReference>
<protein>
    <recommendedName>
        <fullName evidence="6">GTPase HflX</fullName>
    </recommendedName>
    <alternativeName>
        <fullName evidence="6">GTP-binding protein HflX</fullName>
    </alternativeName>
</protein>
<dbReference type="EMBL" id="CP054020">
    <property type="protein sequence ID" value="QKI89067.1"/>
    <property type="molecule type" value="Genomic_DNA"/>
</dbReference>
<evidence type="ECO:0000256" key="6">
    <source>
        <dbReference type="HAMAP-Rule" id="MF_00900"/>
    </source>
</evidence>
<dbReference type="RefSeq" id="WP_173284853.1">
    <property type="nucleotide sequence ID" value="NZ_CP054020.1"/>
</dbReference>
<gene>
    <name evidence="6 11" type="primary">hflX</name>
    <name evidence="11" type="ORF">HQN79_05530</name>
</gene>
<dbReference type="CDD" id="cd01878">
    <property type="entry name" value="HflX"/>
    <property type="match status" value="1"/>
</dbReference>
<evidence type="ECO:0000256" key="2">
    <source>
        <dbReference type="ARBA" id="ARBA00022723"/>
    </source>
</evidence>
<comment type="function">
    <text evidence="6">GTPase that associates with the 50S ribosomal subunit and may have a role during protein synthesis or ribosome biogenesis.</text>
</comment>
<feature type="binding site" evidence="7">
    <location>
        <begin position="207"/>
        <end position="214"/>
    </location>
    <ligand>
        <name>GTP</name>
        <dbReference type="ChEBI" id="CHEBI:37565"/>
    </ligand>
</feature>
<evidence type="ECO:0000313" key="11">
    <source>
        <dbReference type="EMBL" id="QKI89067.1"/>
    </source>
</evidence>
<comment type="similarity">
    <text evidence="6">Belongs to the TRAFAC class OBG-HflX-like GTPase superfamily. HflX GTPase family.</text>
</comment>
<dbReference type="InterPro" id="IPR042108">
    <property type="entry name" value="GTPase_HflX_N_sf"/>
</dbReference>
<dbReference type="FunFam" id="3.40.50.11060:FF:000001">
    <property type="entry name" value="GTPase HflX"/>
    <property type="match status" value="1"/>
</dbReference>
<dbReference type="InterPro" id="IPR006073">
    <property type="entry name" value="GTP-bd"/>
</dbReference>
<reference evidence="11 12" key="1">
    <citation type="submission" date="2020-05" db="EMBL/GenBank/DDBJ databases">
        <title>Thiomicrorhabdus sediminis sp.nov. and Thiomicrorhabdus xiamenensis sp.nov., novel sulfur-oxidizing bacteria isolated from coastal sediment.</title>
        <authorList>
            <person name="Liu X."/>
        </authorList>
    </citation>
    <scope>NUCLEOTIDE SEQUENCE [LARGE SCALE GENOMIC DNA]</scope>
    <source>
        <strain evidence="11 12">G2</strain>
    </source>
</reference>
<keyword evidence="9" id="KW-0175">Coiled coil</keyword>